<name>A0AAD2PXG8_9STRA</name>
<reference evidence="1" key="1">
    <citation type="submission" date="2023-08" db="EMBL/GenBank/DDBJ databases">
        <authorList>
            <person name="Audoor S."/>
            <person name="Bilcke G."/>
        </authorList>
    </citation>
    <scope>NUCLEOTIDE SEQUENCE</scope>
</reference>
<protein>
    <submittedName>
        <fullName evidence="1">Uncharacterized protein</fullName>
    </submittedName>
</protein>
<gene>
    <name evidence="1" type="ORF">CYCCA115_LOCUS21923</name>
</gene>
<dbReference type="AlphaFoldDB" id="A0AAD2PXG8"/>
<comment type="caution">
    <text evidence="1">The sequence shown here is derived from an EMBL/GenBank/DDBJ whole genome shotgun (WGS) entry which is preliminary data.</text>
</comment>
<sequence>MILSKTRLYSASIKVFTNGQGFQRTFGRNTMRGNQILFSHDSVEKVEHELVTKDDLDAIMKVLFYNEKGRDDAMAKRAYGTSKLYARTNVLRQWFALLRRLSPYYCNIRQEVVDNLMNRVQQSVKDKMEEPIFICDAQSLSHEKALGSDVAAVQQLDSMSSDYHDCSDTEHDLSVTEQSAAVYSVSNNSVQSSCNELPLKTHYITPSPDTMLRMEGIRQRVENDAIAKMMHGVEHQASNEGLACSADHMQMELNDTVAGWFGAERSNVKDKCDNTVGVVISNRGQDPINEFIPDDKLLASTFPHLFPFGKAYGRCAGNLNREECEHLLKQFNVFHCKDRRLLGYLADVKRRFEVIKNASLKLSGNSEALAKVNAFMDRSDHQKILDTLKDDPNSATAKKIWNGLKSSLALVGGNVAYGALEASKCISQTIETSKRYGSGCTFLTLSLDDVFNTRGIRAAIKTSSNTDFPAVFGNGSQYNSLDAFVADIKEQAIDQGHGTISFDESQGMRFESALLSRLVLE</sequence>
<evidence type="ECO:0000313" key="1">
    <source>
        <dbReference type="EMBL" id="CAJ1966339.1"/>
    </source>
</evidence>
<dbReference type="Proteomes" id="UP001295423">
    <property type="component" value="Unassembled WGS sequence"/>
</dbReference>
<dbReference type="EMBL" id="CAKOGP040002279">
    <property type="protein sequence ID" value="CAJ1966339.1"/>
    <property type="molecule type" value="Genomic_DNA"/>
</dbReference>
<organism evidence="1 2">
    <name type="scientific">Cylindrotheca closterium</name>
    <dbReference type="NCBI Taxonomy" id="2856"/>
    <lineage>
        <taxon>Eukaryota</taxon>
        <taxon>Sar</taxon>
        <taxon>Stramenopiles</taxon>
        <taxon>Ochrophyta</taxon>
        <taxon>Bacillariophyta</taxon>
        <taxon>Bacillariophyceae</taxon>
        <taxon>Bacillariophycidae</taxon>
        <taxon>Bacillariales</taxon>
        <taxon>Bacillariaceae</taxon>
        <taxon>Cylindrotheca</taxon>
    </lineage>
</organism>
<evidence type="ECO:0000313" key="2">
    <source>
        <dbReference type="Proteomes" id="UP001295423"/>
    </source>
</evidence>
<accession>A0AAD2PXG8</accession>
<keyword evidence="2" id="KW-1185">Reference proteome</keyword>
<proteinExistence type="predicted"/>